<dbReference type="PRINTS" id="PR00344">
    <property type="entry name" value="BCTRLSENSOR"/>
</dbReference>
<dbReference type="SUPFAM" id="SSF55781">
    <property type="entry name" value="GAF domain-like"/>
    <property type="match status" value="1"/>
</dbReference>
<comment type="caution">
    <text evidence="14">The sequence shown here is derived from an EMBL/GenBank/DDBJ whole genome shotgun (WGS) entry which is preliminary data.</text>
</comment>
<dbReference type="Gene3D" id="3.30.450.40">
    <property type="match status" value="1"/>
</dbReference>
<evidence type="ECO:0000256" key="2">
    <source>
        <dbReference type="ARBA" id="ARBA00004236"/>
    </source>
</evidence>
<dbReference type="PROSITE" id="PS50109">
    <property type="entry name" value="HIS_KIN"/>
    <property type="match status" value="1"/>
</dbReference>
<dbReference type="Pfam" id="PF00512">
    <property type="entry name" value="HisKA"/>
    <property type="match status" value="1"/>
</dbReference>
<dbReference type="InterPro" id="IPR001789">
    <property type="entry name" value="Sig_transdc_resp-reg_receiver"/>
</dbReference>
<dbReference type="SMART" id="SM00086">
    <property type="entry name" value="PAC"/>
    <property type="match status" value="1"/>
</dbReference>
<dbReference type="InterPro" id="IPR000014">
    <property type="entry name" value="PAS"/>
</dbReference>
<feature type="domain" description="PAC" evidence="12">
    <location>
        <begin position="1027"/>
        <end position="1074"/>
    </location>
</feature>
<keyword evidence="5" id="KW-0808">Transferase</keyword>
<dbReference type="GO" id="GO:0005886">
    <property type="term" value="C:plasma membrane"/>
    <property type="evidence" value="ECO:0007669"/>
    <property type="project" value="UniProtKB-SubCell"/>
</dbReference>
<dbReference type="Pfam" id="PF00072">
    <property type="entry name" value="Response_reg"/>
    <property type="match status" value="1"/>
</dbReference>
<dbReference type="CDD" id="cd00130">
    <property type="entry name" value="PAS"/>
    <property type="match status" value="1"/>
</dbReference>
<evidence type="ECO:0000256" key="9">
    <source>
        <dbReference type="PROSITE-ProRule" id="PRU00169"/>
    </source>
</evidence>
<sequence>MREPCTSEQTGAMVSSPLKIPGAPGHTAAPVVALVASAGGLGAITSVLSALPADFGFAVVVAQHLGGHGGRLVDILGRRLPLRVEWAADGEALRPGTVTVCPGRTVLELLPDGTLSLAPATGPGSGGVLDVLLASLAGSVGERAVAVVLSGMGHDGLAGARAIKKAGGTVIAQSEQSAEYSSMPRAVSEAGVANLVLDLPEIGPVLWDVAQGGLLPRGAGDRPGADVVFAGTGEVATLARKVDWSQTPLGPVRQWPAQLVTLVRTVLDSPVGMCVLWGPDLLQFYNDAYRLVMGAKHPAGLGQANRECWPEVWHLNEPRYRRALAGEAVSLKDALYPITRHGDTENAWFDLTFSPLRGDGPAPAGVLVTAIETTHEMLGRRRLDLLSTLAGYTRKSASGRAALETFIGALGDDAPDIPFAAGYLTDPTRQRAELVATVGTPAGGPLAPHTALLSWRRPKWPLAELVATGEPVLTTDLAHAFRGVTVGADDEEPGSAMLFPLGETPARAPAGVLILGVSPRLPLDETYRHFLGLVAAQATAALTDAVHRRRQSERIDQLAELDRVKTQFLSTVSHELRTPLTLLLAPLDDLAAPVSELPAHLRDQVDIAARNARRLLGMVETLLDFSQIGAGRLRARSEPTDLAQATEDIASTFRGATDHAGITLEVDCPPLSAPVPVDPEMWEKIVANLLSNAVKFTFTGTITITLRELPQHVQLVVRDTGVGIPEDELAKVFTRFHRAPATRSRTHDGAGIGLALVHELARLLHGRVKVRSTVGEGSEFTVWISRRESRTAEKPGSGRIHRATAVALAEAAEHWDTHTDDTPAPAQPDRARLLVVDDNRDMRDYLTRLLSPNWHVHAVGDAQQTLESARRDPPDLIVADVMMPEMDGLELAHRLRADPALREVPLIMLSARAGEEATVEGLTAGADDYLVKPFAPSELVARVAAQLERRRVREIGDRRFRALVAATFDAVYRMNPDWSEMRGLDGRGFIADTTAPSHSWLDSYIAPDDQPGVLAAIDEAVRTKNVFDAVHRVRRADGTLGWTHSRAVPLFDDNGEVVEWVGTATEVPGPVAEP</sequence>
<dbReference type="InterPro" id="IPR003018">
    <property type="entry name" value="GAF"/>
</dbReference>
<evidence type="ECO:0000256" key="5">
    <source>
        <dbReference type="ARBA" id="ARBA00022679"/>
    </source>
</evidence>
<dbReference type="Gene3D" id="1.10.287.130">
    <property type="match status" value="1"/>
</dbReference>
<dbReference type="InterPro" id="IPR035965">
    <property type="entry name" value="PAS-like_dom_sf"/>
</dbReference>
<accession>A0A428VXN5</accession>
<keyword evidence="6 14" id="KW-0418">Kinase</keyword>
<dbReference type="Pfam" id="PF13185">
    <property type="entry name" value="GAF_2"/>
    <property type="match status" value="1"/>
</dbReference>
<dbReference type="FunFam" id="3.30.565.10:FF:000006">
    <property type="entry name" value="Sensor histidine kinase WalK"/>
    <property type="match status" value="1"/>
</dbReference>
<dbReference type="InterPro" id="IPR013655">
    <property type="entry name" value="PAS_fold_3"/>
</dbReference>
<dbReference type="EMBL" id="QHHU01000103">
    <property type="protein sequence ID" value="RSM35557.1"/>
    <property type="molecule type" value="Genomic_DNA"/>
</dbReference>
<dbReference type="InterPro" id="IPR001610">
    <property type="entry name" value="PAC"/>
</dbReference>
<dbReference type="GO" id="GO:0008984">
    <property type="term" value="F:protein-glutamate methylesterase activity"/>
    <property type="evidence" value="ECO:0007669"/>
    <property type="project" value="InterPro"/>
</dbReference>
<evidence type="ECO:0000313" key="14">
    <source>
        <dbReference type="EMBL" id="RSM35557.1"/>
    </source>
</evidence>
<dbReference type="InterPro" id="IPR029016">
    <property type="entry name" value="GAF-like_dom_sf"/>
</dbReference>
<feature type="domain" description="Histidine kinase" evidence="10">
    <location>
        <begin position="571"/>
        <end position="788"/>
    </location>
</feature>
<feature type="active site" evidence="8">
    <location>
        <position position="64"/>
    </location>
</feature>
<dbReference type="PANTHER" id="PTHR43547">
    <property type="entry name" value="TWO-COMPONENT HISTIDINE KINASE"/>
    <property type="match status" value="1"/>
</dbReference>
<dbReference type="GO" id="GO:0006935">
    <property type="term" value="P:chemotaxis"/>
    <property type="evidence" value="ECO:0007669"/>
    <property type="project" value="UniProtKB-UniRule"/>
</dbReference>
<protein>
    <recommendedName>
        <fullName evidence="3">histidine kinase</fullName>
        <ecNumber evidence="3">2.7.13.3</ecNumber>
    </recommendedName>
</protein>
<dbReference type="PANTHER" id="PTHR43547:SF2">
    <property type="entry name" value="HYBRID SIGNAL TRANSDUCTION HISTIDINE KINASE C"/>
    <property type="match status" value="1"/>
</dbReference>
<dbReference type="InterPro" id="IPR003594">
    <property type="entry name" value="HATPase_dom"/>
</dbReference>
<name>A0A428VXN5_AMYBA</name>
<dbReference type="SUPFAM" id="SSF47384">
    <property type="entry name" value="Homodimeric domain of signal transducing histidine kinase"/>
    <property type="match status" value="1"/>
</dbReference>
<gene>
    <name evidence="14" type="ORF">DMA12_43820</name>
</gene>
<dbReference type="Proteomes" id="UP000286716">
    <property type="component" value="Unassembled WGS sequence"/>
</dbReference>
<dbReference type="Gene3D" id="3.30.565.10">
    <property type="entry name" value="Histidine kinase-like ATPase, C-terminal domain"/>
    <property type="match status" value="1"/>
</dbReference>
<evidence type="ECO:0000259" key="10">
    <source>
        <dbReference type="PROSITE" id="PS50109"/>
    </source>
</evidence>
<evidence type="ECO:0000256" key="6">
    <source>
        <dbReference type="ARBA" id="ARBA00022777"/>
    </source>
</evidence>
<dbReference type="PROSITE" id="PS50110">
    <property type="entry name" value="RESPONSE_REGULATORY"/>
    <property type="match status" value="1"/>
</dbReference>
<dbReference type="EC" id="2.7.13.3" evidence="3"/>
<evidence type="ECO:0000256" key="1">
    <source>
        <dbReference type="ARBA" id="ARBA00000085"/>
    </source>
</evidence>
<dbReference type="OrthoDB" id="163538at2"/>
<dbReference type="GO" id="GO:0000156">
    <property type="term" value="F:phosphorelay response regulator activity"/>
    <property type="evidence" value="ECO:0007669"/>
    <property type="project" value="InterPro"/>
</dbReference>
<evidence type="ECO:0000259" key="11">
    <source>
        <dbReference type="PROSITE" id="PS50110"/>
    </source>
</evidence>
<organism evidence="14 15">
    <name type="scientific">Amycolatopsis balhimycina DSM 5908</name>
    <dbReference type="NCBI Taxonomy" id="1081091"/>
    <lineage>
        <taxon>Bacteria</taxon>
        <taxon>Bacillati</taxon>
        <taxon>Actinomycetota</taxon>
        <taxon>Actinomycetes</taxon>
        <taxon>Pseudonocardiales</taxon>
        <taxon>Pseudonocardiaceae</taxon>
        <taxon>Amycolatopsis</taxon>
    </lineage>
</organism>
<feature type="active site" evidence="8">
    <location>
        <position position="37"/>
    </location>
</feature>
<dbReference type="InterPro" id="IPR011006">
    <property type="entry name" value="CheY-like_superfamily"/>
</dbReference>
<dbReference type="InterPro" id="IPR000700">
    <property type="entry name" value="PAS-assoc_C"/>
</dbReference>
<dbReference type="SMART" id="SM00387">
    <property type="entry name" value="HATPase_c"/>
    <property type="match status" value="1"/>
</dbReference>
<dbReference type="SMART" id="SM00448">
    <property type="entry name" value="REC"/>
    <property type="match status" value="1"/>
</dbReference>
<dbReference type="Pfam" id="PF01339">
    <property type="entry name" value="CheB_methylest"/>
    <property type="match status" value="1"/>
</dbReference>
<evidence type="ECO:0000256" key="8">
    <source>
        <dbReference type="PROSITE-ProRule" id="PRU00050"/>
    </source>
</evidence>
<dbReference type="SUPFAM" id="SSF55874">
    <property type="entry name" value="ATPase domain of HSP90 chaperone/DNA topoisomerase II/histidine kinase"/>
    <property type="match status" value="1"/>
</dbReference>
<evidence type="ECO:0000259" key="12">
    <source>
        <dbReference type="PROSITE" id="PS50113"/>
    </source>
</evidence>
<dbReference type="InterPro" id="IPR004358">
    <property type="entry name" value="Sig_transdc_His_kin-like_C"/>
</dbReference>
<keyword evidence="8" id="KW-0145">Chemotaxis</keyword>
<feature type="active site" evidence="8">
    <location>
        <position position="155"/>
    </location>
</feature>
<reference evidence="14 15" key="1">
    <citation type="submission" date="2018-05" db="EMBL/GenBank/DDBJ databases">
        <title>Evolution of GPA BGCs.</title>
        <authorList>
            <person name="Waglechner N."/>
            <person name="Wright G.D."/>
        </authorList>
    </citation>
    <scope>NUCLEOTIDE SEQUENCE [LARGE SCALE GENOMIC DNA]</scope>
    <source>
        <strain evidence="14 15">DSM 5908</strain>
    </source>
</reference>
<keyword evidence="4 9" id="KW-0597">Phosphoprotein</keyword>
<dbReference type="AlphaFoldDB" id="A0A428VXN5"/>
<proteinExistence type="predicted"/>
<dbReference type="InterPro" id="IPR036890">
    <property type="entry name" value="HATPase_C_sf"/>
</dbReference>
<evidence type="ECO:0000259" key="13">
    <source>
        <dbReference type="PROSITE" id="PS50122"/>
    </source>
</evidence>
<dbReference type="Pfam" id="PF02518">
    <property type="entry name" value="HATPase_c"/>
    <property type="match status" value="1"/>
</dbReference>
<evidence type="ECO:0000256" key="7">
    <source>
        <dbReference type="ARBA" id="ARBA00023012"/>
    </source>
</evidence>
<evidence type="ECO:0000313" key="15">
    <source>
        <dbReference type="Proteomes" id="UP000286716"/>
    </source>
</evidence>
<comment type="subcellular location">
    <subcellularLocation>
        <location evidence="2">Cell membrane</location>
    </subcellularLocation>
</comment>
<dbReference type="Pfam" id="PF08447">
    <property type="entry name" value="PAS_3"/>
    <property type="match status" value="1"/>
</dbReference>
<dbReference type="InterPro" id="IPR035909">
    <property type="entry name" value="CheB_C"/>
</dbReference>
<dbReference type="CDD" id="cd00082">
    <property type="entry name" value="HisKA"/>
    <property type="match status" value="1"/>
</dbReference>
<dbReference type="CDD" id="cd16434">
    <property type="entry name" value="CheB-CheR_fusion"/>
    <property type="match status" value="1"/>
</dbReference>
<evidence type="ECO:0000256" key="4">
    <source>
        <dbReference type="ARBA" id="ARBA00022553"/>
    </source>
</evidence>
<comment type="catalytic activity">
    <reaction evidence="1">
        <text>ATP + protein L-histidine = ADP + protein N-phospho-L-histidine.</text>
        <dbReference type="EC" id="2.7.13.3"/>
    </reaction>
</comment>
<dbReference type="InterPro" id="IPR036097">
    <property type="entry name" value="HisK_dim/P_sf"/>
</dbReference>
<dbReference type="Gene3D" id="3.40.50.2300">
    <property type="match status" value="1"/>
</dbReference>
<dbReference type="SMART" id="SM00388">
    <property type="entry name" value="HisKA"/>
    <property type="match status" value="1"/>
</dbReference>
<evidence type="ECO:0000256" key="3">
    <source>
        <dbReference type="ARBA" id="ARBA00012438"/>
    </source>
</evidence>
<dbReference type="Gene3D" id="3.30.450.20">
    <property type="entry name" value="PAS domain"/>
    <property type="match status" value="2"/>
</dbReference>
<dbReference type="InterPro" id="IPR005467">
    <property type="entry name" value="His_kinase_dom"/>
</dbReference>
<dbReference type="CDD" id="cd17574">
    <property type="entry name" value="REC_OmpR"/>
    <property type="match status" value="1"/>
</dbReference>
<feature type="domain" description="CheB-type methylesterase" evidence="13">
    <location>
        <begin position="25"/>
        <end position="206"/>
    </location>
</feature>
<dbReference type="SUPFAM" id="SSF52172">
    <property type="entry name" value="CheY-like"/>
    <property type="match status" value="1"/>
</dbReference>
<dbReference type="InterPro" id="IPR003661">
    <property type="entry name" value="HisK_dim/P_dom"/>
</dbReference>
<dbReference type="SUPFAM" id="SSF52738">
    <property type="entry name" value="Methylesterase CheB, C-terminal domain"/>
    <property type="match status" value="1"/>
</dbReference>
<dbReference type="Gene3D" id="3.40.50.180">
    <property type="entry name" value="Methylesterase CheB, C-terminal domain"/>
    <property type="match status" value="1"/>
</dbReference>
<keyword evidence="8" id="KW-0378">Hydrolase</keyword>
<dbReference type="GO" id="GO:0005737">
    <property type="term" value="C:cytoplasm"/>
    <property type="evidence" value="ECO:0007669"/>
    <property type="project" value="InterPro"/>
</dbReference>
<dbReference type="PROSITE" id="PS50122">
    <property type="entry name" value="CHEB"/>
    <property type="match status" value="1"/>
</dbReference>
<dbReference type="GO" id="GO:0000155">
    <property type="term" value="F:phosphorelay sensor kinase activity"/>
    <property type="evidence" value="ECO:0007669"/>
    <property type="project" value="InterPro"/>
</dbReference>
<keyword evidence="15" id="KW-1185">Reference proteome</keyword>
<keyword evidence="7" id="KW-0902">Two-component regulatory system</keyword>
<dbReference type="SUPFAM" id="SSF55785">
    <property type="entry name" value="PYP-like sensor domain (PAS domain)"/>
    <property type="match status" value="1"/>
</dbReference>
<feature type="domain" description="Response regulatory" evidence="11">
    <location>
        <begin position="832"/>
        <end position="947"/>
    </location>
</feature>
<dbReference type="InterPro" id="IPR000673">
    <property type="entry name" value="Sig_transdc_resp-reg_Me-estase"/>
</dbReference>
<dbReference type="PROSITE" id="PS50113">
    <property type="entry name" value="PAC"/>
    <property type="match status" value="1"/>
</dbReference>
<feature type="modified residue" description="4-aspartylphosphate" evidence="9">
    <location>
        <position position="880"/>
    </location>
</feature>